<keyword evidence="3" id="KW-0496">Mitochondrion</keyword>
<evidence type="ECO:0000256" key="3">
    <source>
        <dbReference type="ARBA" id="ARBA00023128"/>
    </source>
</evidence>
<dbReference type="InterPro" id="IPR052149">
    <property type="entry name" value="17-beta-HSD3-like"/>
</dbReference>
<protein>
    <submittedName>
        <fullName evidence="5">Inactive hydroxysteroid dehydrogenase-like protein 1</fullName>
    </submittedName>
</protein>
<keyword evidence="2" id="KW-0521">NADP</keyword>
<name>A0A6G1SDX4_9ACAR</name>
<evidence type="ECO:0000256" key="1">
    <source>
        <dbReference type="ARBA" id="ARBA00004173"/>
    </source>
</evidence>
<dbReference type="PIRSF" id="PIRSF000126">
    <property type="entry name" value="11-beta-HSD1"/>
    <property type="match status" value="1"/>
</dbReference>
<dbReference type="FunFam" id="3.40.50.720:FF:000137">
    <property type="entry name" value="Hydroxysteroid (17-beta) dehydrogenase 3"/>
    <property type="match status" value="1"/>
</dbReference>
<dbReference type="PANTHER" id="PTHR44889:SF1">
    <property type="entry name" value="INACTIVE HYDROXYSTEROID DEHYDROGENASE-LIKE PROTEIN 1"/>
    <property type="match status" value="1"/>
</dbReference>
<dbReference type="SUPFAM" id="SSF51735">
    <property type="entry name" value="NAD(P)-binding Rossmann-fold domains"/>
    <property type="match status" value="1"/>
</dbReference>
<dbReference type="InterPro" id="IPR036291">
    <property type="entry name" value="NAD(P)-bd_dom_sf"/>
</dbReference>
<evidence type="ECO:0000256" key="4">
    <source>
        <dbReference type="ARBA" id="ARBA00038261"/>
    </source>
</evidence>
<evidence type="ECO:0000256" key="2">
    <source>
        <dbReference type="ARBA" id="ARBA00022857"/>
    </source>
</evidence>
<dbReference type="EMBL" id="GGYP01003349">
    <property type="protein sequence ID" value="MDE48120.1"/>
    <property type="molecule type" value="Transcribed_RNA"/>
</dbReference>
<dbReference type="PRINTS" id="PR00080">
    <property type="entry name" value="SDRFAMILY"/>
</dbReference>
<reference evidence="5" key="1">
    <citation type="submission" date="2018-10" db="EMBL/GenBank/DDBJ databases">
        <title>Transcriptome assembly of Aceria tosichella (Wheat curl mite) Type 2.</title>
        <authorList>
            <person name="Scully E.D."/>
            <person name="Geib S.M."/>
            <person name="Palmer N.A."/>
            <person name="Gupta A.K."/>
            <person name="Sarath G."/>
            <person name="Tatineni S."/>
        </authorList>
    </citation>
    <scope>NUCLEOTIDE SEQUENCE</scope>
    <source>
        <strain evidence="5">LincolnNE</strain>
    </source>
</reference>
<dbReference type="Gene3D" id="3.40.50.720">
    <property type="entry name" value="NAD(P)-binding Rossmann-like Domain"/>
    <property type="match status" value="1"/>
</dbReference>
<dbReference type="CDD" id="cd05356">
    <property type="entry name" value="17beta-HSD1_like_SDR_c"/>
    <property type="match status" value="1"/>
</dbReference>
<gene>
    <name evidence="5" type="primary">HSDL1_1</name>
    <name evidence="5" type="ORF">g.11863</name>
</gene>
<organism evidence="5">
    <name type="scientific">Aceria tosichella</name>
    <name type="common">wheat curl mite</name>
    <dbReference type="NCBI Taxonomy" id="561515"/>
    <lineage>
        <taxon>Eukaryota</taxon>
        <taxon>Metazoa</taxon>
        <taxon>Ecdysozoa</taxon>
        <taxon>Arthropoda</taxon>
        <taxon>Chelicerata</taxon>
        <taxon>Arachnida</taxon>
        <taxon>Acari</taxon>
        <taxon>Acariformes</taxon>
        <taxon>Trombidiformes</taxon>
        <taxon>Prostigmata</taxon>
        <taxon>Eupodina</taxon>
        <taxon>Eriophyoidea</taxon>
        <taxon>Eriophyidae</taxon>
        <taxon>Eriophyinae</taxon>
        <taxon>Aceriini</taxon>
        <taxon>Aceria</taxon>
    </lineage>
</organism>
<dbReference type="InterPro" id="IPR002347">
    <property type="entry name" value="SDR_fam"/>
</dbReference>
<evidence type="ECO:0000313" key="5">
    <source>
        <dbReference type="EMBL" id="MDE48120.1"/>
    </source>
</evidence>
<proteinExistence type="inferred from homology"/>
<dbReference type="GO" id="GO:0005739">
    <property type="term" value="C:mitochondrion"/>
    <property type="evidence" value="ECO:0007669"/>
    <property type="project" value="UniProtKB-SubCell"/>
</dbReference>
<comment type="similarity">
    <text evidence="4">Belongs to the short-chain dehydrogenases/reductases (SDR) family. 17-beta-HSD 3 subfamily.</text>
</comment>
<accession>A0A6G1SDX4</accession>
<sequence>MLPVPEKVRKNWAVMGYLFGLVRQIDPDLKFMVDTFTLVGFLWFAKRFLCFTGQIFSGVRVHFWARLWTLDLKKKYGQWVMITGATDGIGLSYAREFAKRGHSLILLGRNQEKLDRVKLELKKHIPEDNIVLVCADLSTATSDTYKEVASQIKGMERDIGILFNNAGVMLPSPNRFLDQPESSIWQHCTVNIAGVLMITRCVLPGMCKRKRGLIINMSSMAAFYPMPTMGVYSASKKFVESFSRSLEFEYRQYGIEVQTLIPSYIATKMVGWSKVLSSANLFTPSSETFAKSAIATIGRTNETTGYWSHGLQHWYNSHFMNQTMWNWACWFGLKSIDTSKRSR</sequence>
<comment type="subcellular location">
    <subcellularLocation>
        <location evidence="1">Mitochondrion</location>
    </subcellularLocation>
</comment>
<dbReference type="PRINTS" id="PR00081">
    <property type="entry name" value="GDHRDH"/>
</dbReference>
<dbReference type="AlphaFoldDB" id="A0A6G1SDX4"/>
<dbReference type="PANTHER" id="PTHR44889">
    <property type="entry name" value="INACTIVE HYDROXYSTEROID DEHYDROGENASE-LIKE PROTEIN 1"/>
    <property type="match status" value="1"/>
</dbReference>
<dbReference type="Pfam" id="PF00106">
    <property type="entry name" value="adh_short"/>
    <property type="match status" value="1"/>
</dbReference>